<keyword evidence="9" id="KW-1015">Disulfide bond</keyword>
<dbReference type="Proteomes" id="UP001176940">
    <property type="component" value="Unassembled WGS sequence"/>
</dbReference>
<keyword evidence="5" id="KW-0732">Signal</keyword>
<keyword evidence="12" id="KW-0807">Transducer</keyword>
<evidence type="ECO:0000259" key="15">
    <source>
        <dbReference type="PROSITE" id="PS50261"/>
    </source>
</evidence>
<comment type="subcellular location">
    <subcellularLocation>
        <location evidence="1">Cell membrane</location>
        <topology evidence="1">Multi-pass membrane protein</topology>
    </subcellularLocation>
</comment>
<comment type="caution">
    <text evidence="16">The sequence shown here is derived from an EMBL/GenBank/DDBJ whole genome shotgun (WGS) entry which is preliminary data.</text>
</comment>
<dbReference type="PANTHER" id="PTHR45620:SF29">
    <property type="entry name" value="GLUCAGON RECEPTOR"/>
    <property type="match status" value="1"/>
</dbReference>
<dbReference type="InterPro" id="IPR001879">
    <property type="entry name" value="GPCR_2_extracellular_dom"/>
</dbReference>
<evidence type="ECO:0000256" key="10">
    <source>
        <dbReference type="ARBA" id="ARBA00023170"/>
    </source>
</evidence>
<evidence type="ECO:0000256" key="8">
    <source>
        <dbReference type="ARBA" id="ARBA00023136"/>
    </source>
</evidence>
<proteinExistence type="inferred from homology"/>
<name>A0ABN9MNM7_9NEOB</name>
<dbReference type="SMART" id="SM00008">
    <property type="entry name" value="HormR"/>
    <property type="match status" value="1"/>
</dbReference>
<dbReference type="PRINTS" id="PR01353">
    <property type="entry name" value="GLUCAGNFAMLY"/>
</dbReference>
<keyword evidence="7" id="KW-0297">G-protein coupled receptor</keyword>
<keyword evidence="8 13" id="KW-0472">Membrane</keyword>
<feature type="transmembrane region" description="Helical" evidence="13">
    <location>
        <begin position="208"/>
        <end position="231"/>
    </location>
</feature>
<evidence type="ECO:0000256" key="2">
    <source>
        <dbReference type="ARBA" id="ARBA00005314"/>
    </source>
</evidence>
<evidence type="ECO:0000256" key="9">
    <source>
        <dbReference type="ARBA" id="ARBA00023157"/>
    </source>
</evidence>
<dbReference type="InterPro" id="IPR000832">
    <property type="entry name" value="GPCR_2_secretin-like"/>
</dbReference>
<keyword evidence="11" id="KW-0325">Glycoprotein</keyword>
<evidence type="ECO:0000256" key="6">
    <source>
        <dbReference type="ARBA" id="ARBA00022989"/>
    </source>
</evidence>
<dbReference type="PRINTS" id="PR01354">
    <property type="entry name" value="GLUCAGONR"/>
</dbReference>
<dbReference type="SUPFAM" id="SSF111418">
    <property type="entry name" value="Hormone receptor domain"/>
    <property type="match status" value="1"/>
</dbReference>
<dbReference type="PROSITE" id="PS50261">
    <property type="entry name" value="G_PROTEIN_RECEP_F2_4"/>
    <property type="match status" value="1"/>
</dbReference>
<keyword evidence="6 13" id="KW-1133">Transmembrane helix</keyword>
<dbReference type="InterPro" id="IPR003291">
    <property type="entry name" value="GPCR_2_glucagon_rcpt"/>
</dbReference>
<dbReference type="PROSITE" id="PS50227">
    <property type="entry name" value="G_PROTEIN_RECEP_F2_3"/>
    <property type="match status" value="1"/>
</dbReference>
<evidence type="ECO:0000259" key="14">
    <source>
        <dbReference type="PROSITE" id="PS50227"/>
    </source>
</evidence>
<evidence type="ECO:0000256" key="12">
    <source>
        <dbReference type="ARBA" id="ARBA00023224"/>
    </source>
</evidence>
<dbReference type="Gene3D" id="4.10.1240.10">
    <property type="entry name" value="GPCR, family 2, extracellular hormone receptor domain"/>
    <property type="match status" value="1"/>
</dbReference>
<accession>A0ABN9MNM7</accession>
<sequence length="452" mass="50944">MDNDDSRIRGRLCPSLIDRGNLYDIVAMATIMTSSSLCPLLIGRGLAASTNQRRRMSTSFMTSSSLCPLLIGQGRSEMRDFYVDAVPAISAQVMDYLYDSWRKYETECQQNMSMEPPPTGLVCNRTFDKFSCWPDTQPNTTVNVSCPWFLPWYKKVQHGSVYKHCGPDGQWAATVHGHLLRDARECQLDQADVEDQEKFAKTYESFKIMYTVGYSMSVGSLILALAILVGFRDSIATGSVPQDWRIANVVPIFKKGSKSEPGNYRPLKCSYDKKITDLYILSSKLHCMRNYIHINLFISFILKGVSVLVIDAMLKTRYSEKIEEEYLHVWLSSEAGCRAASVLMQYGIIANYCWLLVEGIYLHNLLVLSVFSERSYFALYVCIGWGPRKDAVAQIQHWNIDKEQGRQTQVELNSKAANELTKTPEGGSPETAIPLVTTEVNSATEFTTVPPP</sequence>
<evidence type="ECO:0000256" key="11">
    <source>
        <dbReference type="ARBA" id="ARBA00023180"/>
    </source>
</evidence>
<keyword evidence="3" id="KW-1003">Cell membrane</keyword>
<dbReference type="PANTHER" id="PTHR45620">
    <property type="entry name" value="PDF RECEPTOR-LIKE PROTEIN-RELATED"/>
    <property type="match status" value="1"/>
</dbReference>
<organism evidence="16 17">
    <name type="scientific">Ranitomeya imitator</name>
    <name type="common">mimic poison frog</name>
    <dbReference type="NCBI Taxonomy" id="111125"/>
    <lineage>
        <taxon>Eukaryota</taxon>
        <taxon>Metazoa</taxon>
        <taxon>Chordata</taxon>
        <taxon>Craniata</taxon>
        <taxon>Vertebrata</taxon>
        <taxon>Euteleostomi</taxon>
        <taxon>Amphibia</taxon>
        <taxon>Batrachia</taxon>
        <taxon>Anura</taxon>
        <taxon>Neobatrachia</taxon>
        <taxon>Hyloidea</taxon>
        <taxon>Dendrobatidae</taxon>
        <taxon>Dendrobatinae</taxon>
        <taxon>Ranitomeya</taxon>
    </lineage>
</organism>
<keyword evidence="4 13" id="KW-0812">Transmembrane</keyword>
<dbReference type="InterPro" id="IPR017981">
    <property type="entry name" value="GPCR_2-like_7TM"/>
</dbReference>
<comment type="similarity">
    <text evidence="2">Belongs to the G-protein coupled receptor 2 family.</text>
</comment>
<dbReference type="PROSITE" id="PS00649">
    <property type="entry name" value="G_PROTEIN_RECEP_F2_1"/>
    <property type="match status" value="1"/>
</dbReference>
<evidence type="ECO:0000313" key="16">
    <source>
        <dbReference type="EMBL" id="CAJ0968399.1"/>
    </source>
</evidence>
<evidence type="ECO:0000256" key="1">
    <source>
        <dbReference type="ARBA" id="ARBA00004651"/>
    </source>
</evidence>
<evidence type="ECO:0008006" key="18">
    <source>
        <dbReference type="Google" id="ProtNLM"/>
    </source>
</evidence>
<feature type="transmembrane region" description="Helical" evidence="13">
    <location>
        <begin position="25"/>
        <end position="47"/>
    </location>
</feature>
<keyword evidence="17" id="KW-1185">Reference proteome</keyword>
<dbReference type="Pfam" id="PF02793">
    <property type="entry name" value="HRM"/>
    <property type="match status" value="1"/>
</dbReference>
<dbReference type="Pfam" id="PF00002">
    <property type="entry name" value="7tm_2"/>
    <property type="match status" value="1"/>
</dbReference>
<reference evidence="16" key="1">
    <citation type="submission" date="2023-07" db="EMBL/GenBank/DDBJ databases">
        <authorList>
            <person name="Stuckert A."/>
        </authorList>
    </citation>
    <scope>NUCLEOTIDE SEQUENCE</scope>
</reference>
<evidence type="ECO:0000256" key="4">
    <source>
        <dbReference type="ARBA" id="ARBA00022692"/>
    </source>
</evidence>
<evidence type="ECO:0000256" key="7">
    <source>
        <dbReference type="ARBA" id="ARBA00023040"/>
    </source>
</evidence>
<dbReference type="PRINTS" id="PR00249">
    <property type="entry name" value="GPCRSECRETIN"/>
</dbReference>
<dbReference type="EMBL" id="CAUEEQ010079231">
    <property type="protein sequence ID" value="CAJ0968399.1"/>
    <property type="molecule type" value="Genomic_DNA"/>
</dbReference>
<dbReference type="InterPro" id="IPR036445">
    <property type="entry name" value="GPCR_2_extracell_dom_sf"/>
</dbReference>
<evidence type="ECO:0000313" key="17">
    <source>
        <dbReference type="Proteomes" id="UP001176940"/>
    </source>
</evidence>
<keyword evidence="10" id="KW-0675">Receptor</keyword>
<dbReference type="Gene3D" id="1.20.1070.10">
    <property type="entry name" value="Rhodopsin 7-helix transmembrane proteins"/>
    <property type="match status" value="1"/>
</dbReference>
<evidence type="ECO:0000256" key="13">
    <source>
        <dbReference type="SAM" id="Phobius"/>
    </source>
</evidence>
<evidence type="ECO:0000256" key="3">
    <source>
        <dbReference type="ARBA" id="ARBA00022475"/>
    </source>
</evidence>
<dbReference type="InterPro" id="IPR050332">
    <property type="entry name" value="GPCR_2"/>
</dbReference>
<dbReference type="InterPro" id="IPR003290">
    <property type="entry name" value="GPCR_2_GLP1/glucagon_rcpt"/>
</dbReference>
<feature type="domain" description="G-protein coupled receptors family 2 profile 1" evidence="14">
    <location>
        <begin position="107"/>
        <end position="190"/>
    </location>
</feature>
<gene>
    <name evidence="16" type="ORF">RIMI_LOCUS23060654</name>
</gene>
<feature type="domain" description="G-protein coupled receptors family 2 profile 2" evidence="15">
    <location>
        <begin position="206"/>
        <end position="386"/>
    </location>
</feature>
<dbReference type="InterPro" id="IPR017983">
    <property type="entry name" value="GPCR_2_secretin-like_CS"/>
</dbReference>
<evidence type="ECO:0000256" key="5">
    <source>
        <dbReference type="ARBA" id="ARBA00022729"/>
    </source>
</evidence>
<protein>
    <recommendedName>
        <fullName evidence="18">Glucagon receptor</fullName>
    </recommendedName>
</protein>
<feature type="transmembrane region" description="Helical" evidence="13">
    <location>
        <begin position="291"/>
        <end position="314"/>
    </location>
</feature>